<dbReference type="InterPro" id="IPR016024">
    <property type="entry name" value="ARM-type_fold"/>
</dbReference>
<feature type="compositionally biased region" description="Basic and acidic residues" evidence="2">
    <location>
        <begin position="1"/>
        <end position="12"/>
    </location>
</feature>
<dbReference type="AlphaFoldDB" id="X6NP04"/>
<dbReference type="InterPro" id="IPR011989">
    <property type="entry name" value="ARM-like"/>
</dbReference>
<feature type="non-terminal residue" evidence="3">
    <location>
        <position position="1"/>
    </location>
</feature>
<dbReference type="InterPro" id="IPR000225">
    <property type="entry name" value="Armadillo"/>
</dbReference>
<feature type="region of interest" description="Disordered" evidence="2">
    <location>
        <begin position="1"/>
        <end position="89"/>
    </location>
</feature>
<dbReference type="EMBL" id="ASPP01006923">
    <property type="protein sequence ID" value="ETO28005.1"/>
    <property type="molecule type" value="Genomic_DNA"/>
</dbReference>
<dbReference type="PROSITE" id="PS50176">
    <property type="entry name" value="ARM_REPEAT"/>
    <property type="match status" value="1"/>
</dbReference>
<feature type="compositionally biased region" description="Polar residues" evidence="2">
    <location>
        <begin position="77"/>
        <end position="89"/>
    </location>
</feature>
<dbReference type="SUPFAM" id="SSF48371">
    <property type="entry name" value="ARM repeat"/>
    <property type="match status" value="1"/>
</dbReference>
<gene>
    <name evidence="3" type="ORF">RFI_09128</name>
</gene>
<reference evidence="3 4" key="1">
    <citation type="journal article" date="2013" name="Curr. Biol.">
        <title>The Genome of the Foraminiferan Reticulomyxa filosa.</title>
        <authorList>
            <person name="Glockner G."/>
            <person name="Hulsmann N."/>
            <person name="Schleicher M."/>
            <person name="Noegel A.A."/>
            <person name="Eichinger L."/>
            <person name="Gallinger C."/>
            <person name="Pawlowski J."/>
            <person name="Sierra R."/>
            <person name="Euteneuer U."/>
            <person name="Pillet L."/>
            <person name="Moustafa A."/>
            <person name="Platzer M."/>
            <person name="Groth M."/>
            <person name="Szafranski K."/>
            <person name="Schliwa M."/>
        </authorList>
    </citation>
    <scope>NUCLEOTIDE SEQUENCE [LARGE SCALE GENOMIC DNA]</scope>
</reference>
<evidence type="ECO:0000256" key="1">
    <source>
        <dbReference type="PROSITE-ProRule" id="PRU00259"/>
    </source>
</evidence>
<sequence>DSKAIESPKKEMQSLQIVQTPKQQQQEVGMSEPKTPLSPVRIDKGAATKQPQAQLQQSRQEQDKSDSPKEMLEEKSQFVTSVKSPNTASNTRHSLHICLFVYLFICQKVQFCIALAVASEWSTDELLSYLSDGAGATNHYQLKSVLSSLAQQANKDNMKKQGIRTVLNVLKQSSEDVAISMACCRAMSALCRSALCVDYPADQSGVHSLTAAIKNALQNPIFCYVAFMCVCNLTHHNPIHRALILDDSRGQEIVACILEGMHKFRYFEDVQKNYHCERLQIAACLALQNLAADTNGQKLIGEDGVEAVVGGLIAHAENAEVVDSALGTLINLCAWAPNGRAFIDEGGIECLHSLLDHDHASDKSKLEMIKILLNIANSPVHIQVIKVINTLAIRLGKSSQKLDLLHSLTQANWLEITGKQLDYLLDHELVSNSNKSVSSSSSQPREDNTTQIGECYKEFATMLSIAVQAGDDRLKQDIASHLLPCKMVAPCLHYPSPPLLYHSMAVFFHLCDKSELQTKLIQVGIIQCLFQYEWYKVPGLDDMALRLGCGTMIKLLADYSRHTQLWNIKLGESYIQNFIAWIAQNKPQLNNLGQAIHVL</sequence>
<accession>X6NP04</accession>
<proteinExistence type="predicted"/>
<dbReference type="Gene3D" id="1.25.10.10">
    <property type="entry name" value="Leucine-rich Repeat Variant"/>
    <property type="match status" value="2"/>
</dbReference>
<dbReference type="PANTHER" id="PTHR46241:SF1">
    <property type="entry name" value="OUTER DYNEIN ARM-DOCKING COMPLEX SUBUNIT 2"/>
    <property type="match status" value="1"/>
</dbReference>
<evidence type="ECO:0000256" key="2">
    <source>
        <dbReference type="SAM" id="MobiDB-lite"/>
    </source>
</evidence>
<feature type="compositionally biased region" description="Polar residues" evidence="2">
    <location>
        <begin position="13"/>
        <end position="28"/>
    </location>
</feature>
<evidence type="ECO:0000313" key="4">
    <source>
        <dbReference type="Proteomes" id="UP000023152"/>
    </source>
</evidence>
<feature type="repeat" description="ARM" evidence="1">
    <location>
        <begin position="303"/>
        <end position="347"/>
    </location>
</feature>
<protein>
    <submittedName>
        <fullName evidence="3">Uncharacterized protein</fullName>
    </submittedName>
</protein>
<organism evidence="3 4">
    <name type="scientific">Reticulomyxa filosa</name>
    <dbReference type="NCBI Taxonomy" id="46433"/>
    <lineage>
        <taxon>Eukaryota</taxon>
        <taxon>Sar</taxon>
        <taxon>Rhizaria</taxon>
        <taxon>Retaria</taxon>
        <taxon>Foraminifera</taxon>
        <taxon>Monothalamids</taxon>
        <taxon>Reticulomyxidae</taxon>
        <taxon>Reticulomyxa</taxon>
    </lineage>
</organism>
<name>X6NP04_RETFI</name>
<dbReference type="Proteomes" id="UP000023152">
    <property type="component" value="Unassembled WGS sequence"/>
</dbReference>
<comment type="caution">
    <text evidence="3">The sequence shown here is derived from an EMBL/GenBank/DDBJ whole genome shotgun (WGS) entry which is preliminary data.</text>
</comment>
<keyword evidence="4" id="KW-1185">Reference proteome</keyword>
<dbReference type="PANTHER" id="PTHR46241">
    <property type="entry name" value="ARMADILLO REPEAT-CONTAINING PROTEIN 4 ARMC4"/>
    <property type="match status" value="1"/>
</dbReference>
<evidence type="ECO:0000313" key="3">
    <source>
        <dbReference type="EMBL" id="ETO28005.1"/>
    </source>
</evidence>
<feature type="compositionally biased region" description="Basic and acidic residues" evidence="2">
    <location>
        <begin position="60"/>
        <end position="76"/>
    </location>
</feature>
<feature type="compositionally biased region" description="Polar residues" evidence="2">
    <location>
        <begin position="49"/>
        <end position="59"/>
    </location>
</feature>